<reference evidence="3 4" key="1">
    <citation type="submission" date="2020-04" db="EMBL/GenBank/DDBJ databases">
        <title>Perkinsus chesapeaki whole genome sequence.</title>
        <authorList>
            <person name="Bogema D.R."/>
        </authorList>
    </citation>
    <scope>NUCLEOTIDE SEQUENCE [LARGE SCALE GENOMIC DNA]</scope>
    <source>
        <strain evidence="3">ATCC PRA-425</strain>
    </source>
</reference>
<name>A0A7J6LZX3_PERCH</name>
<dbReference type="EMBL" id="JAAPAO010000278">
    <property type="protein sequence ID" value="KAF4664843.1"/>
    <property type="molecule type" value="Genomic_DNA"/>
</dbReference>
<organism evidence="3 4">
    <name type="scientific">Perkinsus chesapeaki</name>
    <name type="common">Clam parasite</name>
    <name type="synonym">Perkinsus andrewsi</name>
    <dbReference type="NCBI Taxonomy" id="330153"/>
    <lineage>
        <taxon>Eukaryota</taxon>
        <taxon>Sar</taxon>
        <taxon>Alveolata</taxon>
        <taxon>Perkinsozoa</taxon>
        <taxon>Perkinsea</taxon>
        <taxon>Perkinsida</taxon>
        <taxon>Perkinsidae</taxon>
        <taxon>Perkinsus</taxon>
    </lineage>
</organism>
<evidence type="ECO:0000313" key="4">
    <source>
        <dbReference type="Proteomes" id="UP000591131"/>
    </source>
</evidence>
<evidence type="ECO:0000256" key="2">
    <source>
        <dbReference type="SAM" id="MobiDB-lite"/>
    </source>
</evidence>
<feature type="region of interest" description="Disordered" evidence="2">
    <location>
        <begin position="306"/>
        <end position="362"/>
    </location>
</feature>
<feature type="coiled-coil region" evidence="1">
    <location>
        <begin position="112"/>
        <end position="139"/>
    </location>
</feature>
<comment type="caution">
    <text evidence="3">The sequence shown here is derived from an EMBL/GenBank/DDBJ whole genome shotgun (WGS) entry which is preliminary data.</text>
</comment>
<dbReference type="Proteomes" id="UP000591131">
    <property type="component" value="Unassembled WGS sequence"/>
</dbReference>
<evidence type="ECO:0000313" key="3">
    <source>
        <dbReference type="EMBL" id="KAF4664843.1"/>
    </source>
</evidence>
<sequence length="362" mass="40700">MTHLESENAPSPTVALQRSNAIHSSNAGNDASTRSDQVSAVSNHEARGATTISNNSLQFIKNVSSRITRNAMRYARRRLWTTVNELAGLENYRDRQIRIRDESMRRSQKTVIEGFQSKLEELRKVAMELERELNEADRESTREGVAEQVATSPKGILSFVSGGDKNVGCEERLREAGEATRMVRRETRPLRRRLRKIVEDIVTDEPSMESSLSRVLDGDDDSALLSAVESICRSLGEGISASKRSHRDEMDKLTAELAEKEAQAVETQRELRKLDKLQVSEMQRIADEKRILVPDEVNILAPTALPPLDSYSRRIRNERQKVGHSSPYLTYSEDAGEATGGSPRKVRRREESKNLSPENEGS</sequence>
<gene>
    <name evidence="3" type="ORF">FOL47_004919</name>
</gene>
<keyword evidence="1" id="KW-0175">Coiled coil</keyword>
<proteinExistence type="predicted"/>
<dbReference type="AlphaFoldDB" id="A0A7J6LZX3"/>
<feature type="compositionally biased region" description="Polar residues" evidence="2">
    <location>
        <begin position="8"/>
        <end position="42"/>
    </location>
</feature>
<accession>A0A7J6LZX3</accession>
<feature type="coiled-coil region" evidence="1">
    <location>
        <begin position="243"/>
        <end position="277"/>
    </location>
</feature>
<feature type="compositionally biased region" description="Basic and acidic residues" evidence="2">
    <location>
        <begin position="311"/>
        <end position="321"/>
    </location>
</feature>
<keyword evidence="4" id="KW-1185">Reference proteome</keyword>
<evidence type="ECO:0000256" key="1">
    <source>
        <dbReference type="SAM" id="Coils"/>
    </source>
</evidence>
<dbReference type="OrthoDB" id="10267828at2759"/>
<feature type="region of interest" description="Disordered" evidence="2">
    <location>
        <begin position="1"/>
        <end position="49"/>
    </location>
</feature>
<protein>
    <submittedName>
        <fullName evidence="3">Uncharacterized protein</fullName>
    </submittedName>
</protein>